<organism evidence="5 6">
    <name type="scientific">Nocardioides faecalis</name>
    <dbReference type="NCBI Taxonomy" id="2803858"/>
    <lineage>
        <taxon>Bacteria</taxon>
        <taxon>Bacillati</taxon>
        <taxon>Actinomycetota</taxon>
        <taxon>Actinomycetes</taxon>
        <taxon>Propionibacteriales</taxon>
        <taxon>Nocardioidaceae</taxon>
        <taxon>Nocardioides</taxon>
    </lineage>
</organism>
<sequence length="299" mass="32093">MSTKSQLRSRLAQERIVVLPGVADAMTARLAEDAGFEAVYVTGAGFANASFGQPDVGLVTMSEVVEHVRRVSRAVGIPVVVDADTGYGGLLNVHRTVQELEHAGAAAIQLEDQAIPKRCGHFDGQSLVSSAEMVSRIAAAVDARRDPELVLIARTDAYQSEGLEGAVARANAYLAAGADLIFVEAPRSAEDLAVLPSRVHGPVLANMVEGGKTPWRSAEELEELGFRVALFANATLRVAMRAAQEALAVLRETGDTKELWPKMLTWEQRQELIGLSTMQALEQRFVDAATDSHPLKQGQ</sequence>
<dbReference type="PANTHER" id="PTHR42905">
    <property type="entry name" value="PHOSPHOENOLPYRUVATE CARBOXYLASE"/>
    <property type="match status" value="1"/>
</dbReference>
<comment type="caution">
    <text evidence="5">The sequence shown here is derived from an EMBL/GenBank/DDBJ whole genome shotgun (WGS) entry which is preliminary data.</text>
</comment>
<reference evidence="5" key="1">
    <citation type="submission" date="2021-01" db="EMBL/GenBank/DDBJ databases">
        <title>Novel species in genus Nocardioides.</title>
        <authorList>
            <person name="Zhang G."/>
        </authorList>
    </citation>
    <scope>NUCLEOTIDE SEQUENCE</scope>
    <source>
        <strain evidence="5">Zg-536</strain>
    </source>
</reference>
<dbReference type="EMBL" id="JAERTX010000008">
    <property type="protein sequence ID" value="MBM9460340.1"/>
    <property type="molecule type" value="Genomic_DNA"/>
</dbReference>
<comment type="function">
    <text evidence="3">Involved in the methylcitric acid cycle. Catalyzes the cleavage of 2-methylisocitrate to yield pyruvate and succinate.</text>
</comment>
<dbReference type="FunFam" id="3.20.20.60:FF:000009">
    <property type="entry name" value="2-methylisocitrate lyase"/>
    <property type="match status" value="1"/>
</dbReference>
<dbReference type="AlphaFoldDB" id="A0A938Y6U2"/>
<comment type="similarity">
    <text evidence="1">Belongs to the isocitrate lyase/PEP mutase superfamily. Methylisocitrate lyase family.</text>
</comment>
<dbReference type="PANTHER" id="PTHR42905:SF5">
    <property type="entry name" value="CARBOXYVINYL-CARBOXYPHOSPHONATE PHOSPHORYLMUTASE, CHLOROPLASTIC"/>
    <property type="match status" value="1"/>
</dbReference>
<dbReference type="SUPFAM" id="SSF51621">
    <property type="entry name" value="Phosphoenolpyruvate/pyruvate domain"/>
    <property type="match status" value="1"/>
</dbReference>
<dbReference type="Gene3D" id="3.20.20.60">
    <property type="entry name" value="Phosphoenolpyruvate-binding domains"/>
    <property type="match status" value="1"/>
</dbReference>
<proteinExistence type="inferred from homology"/>
<keyword evidence="5" id="KW-0456">Lyase</keyword>
<keyword evidence="6" id="KW-1185">Reference proteome</keyword>
<dbReference type="Pfam" id="PF13714">
    <property type="entry name" value="PEP_mutase"/>
    <property type="match status" value="1"/>
</dbReference>
<dbReference type="InterPro" id="IPR040442">
    <property type="entry name" value="Pyrv_kinase-like_dom_sf"/>
</dbReference>
<dbReference type="InterPro" id="IPR039556">
    <property type="entry name" value="ICL/PEPM"/>
</dbReference>
<dbReference type="GO" id="GO:0046421">
    <property type="term" value="F:methylisocitrate lyase activity"/>
    <property type="evidence" value="ECO:0007669"/>
    <property type="project" value="UniProtKB-ARBA"/>
</dbReference>
<dbReference type="Proteomes" id="UP000663791">
    <property type="component" value="Unassembled WGS sequence"/>
</dbReference>
<evidence type="ECO:0000256" key="2">
    <source>
        <dbReference type="ARBA" id="ARBA00051150"/>
    </source>
</evidence>
<accession>A0A938Y6U2</accession>
<evidence type="ECO:0000256" key="1">
    <source>
        <dbReference type="ARBA" id="ARBA00009282"/>
    </source>
</evidence>
<dbReference type="CDD" id="cd00377">
    <property type="entry name" value="ICL_PEPM"/>
    <property type="match status" value="1"/>
</dbReference>
<dbReference type="InterPro" id="IPR015813">
    <property type="entry name" value="Pyrv/PenolPyrv_kinase-like_dom"/>
</dbReference>
<protein>
    <recommendedName>
        <fullName evidence="4">2-methylisocitrate lyase</fullName>
    </recommendedName>
</protein>
<evidence type="ECO:0000313" key="6">
    <source>
        <dbReference type="Proteomes" id="UP000663791"/>
    </source>
</evidence>
<name>A0A938Y6U2_9ACTN</name>
<dbReference type="RefSeq" id="WP_205291649.1">
    <property type="nucleotide sequence ID" value="NZ_CP074406.1"/>
</dbReference>
<evidence type="ECO:0000313" key="5">
    <source>
        <dbReference type="EMBL" id="MBM9460340.1"/>
    </source>
</evidence>
<comment type="catalytic activity">
    <reaction evidence="2">
        <text>3-hydroxybutane-1,2,3-tricarboxylate = pyruvate + succinate</text>
        <dbReference type="Rhea" id="RHEA:57504"/>
        <dbReference type="ChEBI" id="CHEBI:15361"/>
        <dbReference type="ChEBI" id="CHEBI:30031"/>
        <dbReference type="ChEBI" id="CHEBI:141790"/>
    </reaction>
</comment>
<evidence type="ECO:0000256" key="4">
    <source>
        <dbReference type="ARBA" id="ARBA00073849"/>
    </source>
</evidence>
<evidence type="ECO:0000256" key="3">
    <source>
        <dbReference type="ARBA" id="ARBA00058526"/>
    </source>
</evidence>
<gene>
    <name evidence="5" type="ORF">JK386_10535</name>
</gene>